<reference evidence="2 3" key="1">
    <citation type="submission" date="2017-10" db="EMBL/GenBank/DDBJ databases">
        <title>Comparative genomics in systemic dimorphic fungi from Ajellomycetaceae.</title>
        <authorList>
            <person name="Munoz J.F."/>
            <person name="Mcewen J.G."/>
            <person name="Clay O.K."/>
            <person name="Cuomo C.A."/>
        </authorList>
    </citation>
    <scope>NUCLEOTIDE SEQUENCE [LARGE SCALE GENOMIC DNA]</scope>
    <source>
        <strain evidence="2 3">UAMH5409</strain>
    </source>
</reference>
<dbReference type="PANTHER" id="PTHR12277">
    <property type="entry name" value="ALPHA/BETA HYDROLASE DOMAIN-CONTAINING PROTEIN"/>
    <property type="match status" value="1"/>
</dbReference>
<keyword evidence="1" id="KW-0812">Transmembrane</keyword>
<dbReference type="Gene3D" id="3.40.50.1820">
    <property type="entry name" value="alpha/beta hydrolase"/>
    <property type="match status" value="1"/>
</dbReference>
<gene>
    <name evidence="2" type="ORF">AJ79_02806</name>
</gene>
<dbReference type="AlphaFoldDB" id="A0A2B7Y0I0"/>
<keyword evidence="1" id="KW-0472">Membrane</keyword>
<dbReference type="GO" id="GO:0008474">
    <property type="term" value="F:palmitoyl-(protein) hydrolase activity"/>
    <property type="evidence" value="ECO:0007669"/>
    <property type="project" value="TreeGrafter"/>
</dbReference>
<dbReference type="EMBL" id="PDNB01000031">
    <property type="protein sequence ID" value="PGH14790.1"/>
    <property type="molecule type" value="Genomic_DNA"/>
</dbReference>
<evidence type="ECO:0000313" key="2">
    <source>
        <dbReference type="EMBL" id="PGH14790.1"/>
    </source>
</evidence>
<protein>
    <submittedName>
        <fullName evidence="2">Uncharacterized protein</fullName>
    </submittedName>
</protein>
<name>A0A2B7Y0I0_9EURO</name>
<evidence type="ECO:0000313" key="3">
    <source>
        <dbReference type="Proteomes" id="UP000223968"/>
    </source>
</evidence>
<accession>A0A2B7Y0I0</accession>
<keyword evidence="1" id="KW-1133">Transmembrane helix</keyword>
<dbReference type="STRING" id="1447875.A0A2B7Y0I0"/>
<sequence>MLLRPRNALAWNSIVSTPPVAIRSRAPRTLHTLRGDELQSSRRFLLRLPSKRVTTSQPYHGFQNLSHGDGTRLLSMSAIPAALLPPLAFVGLALTLWFYKCCMMVVFQNKIIYMPSIPPFSRGEKIEDYERACRPVSWEEKRIRSLDGTQLALAVGKLSHRTESGIDGQSGVEGEVRKHVVILYFQGNASSLPPRLPLLSEPLKALHGSGTHTDFTIIALSYRGYWTSRGRASQKGIELDALAALRWVQETYALNDPAHTRLVIWGQSIGAGVATGVLMQNISSISTTASSSPQRPVKVHGAILETPFVNTRRMLDALYPQKWLPYRYLWPFLRSWWDSEAALRAVAETRPGKELPILIISAAKDEIVPAEQANYLEKLAVQLGLDVSRRDVSGALHTEATSRAEGRGAVVEFLRKIADE</sequence>
<feature type="transmembrane region" description="Helical" evidence="1">
    <location>
        <begin position="73"/>
        <end position="99"/>
    </location>
</feature>
<proteinExistence type="predicted"/>
<dbReference type="PANTHER" id="PTHR12277:SF64">
    <property type="entry name" value="SUPERFAMILY HYDROLASE, PUTATIVE (AFU_ORTHOLOGUE AFUA_3G01760)-RELATED"/>
    <property type="match status" value="1"/>
</dbReference>
<dbReference type="SUPFAM" id="SSF53474">
    <property type="entry name" value="alpha/beta-Hydrolases"/>
    <property type="match status" value="1"/>
</dbReference>
<evidence type="ECO:0000256" key="1">
    <source>
        <dbReference type="SAM" id="Phobius"/>
    </source>
</evidence>
<dbReference type="OrthoDB" id="10249433at2759"/>
<comment type="caution">
    <text evidence="2">The sequence shown here is derived from an EMBL/GenBank/DDBJ whole genome shotgun (WGS) entry which is preliminary data.</text>
</comment>
<dbReference type="Proteomes" id="UP000223968">
    <property type="component" value="Unassembled WGS sequence"/>
</dbReference>
<keyword evidence="3" id="KW-1185">Reference proteome</keyword>
<dbReference type="GO" id="GO:0016020">
    <property type="term" value="C:membrane"/>
    <property type="evidence" value="ECO:0007669"/>
    <property type="project" value="TreeGrafter"/>
</dbReference>
<dbReference type="InterPro" id="IPR029058">
    <property type="entry name" value="AB_hydrolase_fold"/>
</dbReference>
<organism evidence="2 3">
    <name type="scientific">Helicocarpus griseus UAMH5409</name>
    <dbReference type="NCBI Taxonomy" id="1447875"/>
    <lineage>
        <taxon>Eukaryota</taxon>
        <taxon>Fungi</taxon>
        <taxon>Dikarya</taxon>
        <taxon>Ascomycota</taxon>
        <taxon>Pezizomycotina</taxon>
        <taxon>Eurotiomycetes</taxon>
        <taxon>Eurotiomycetidae</taxon>
        <taxon>Onygenales</taxon>
        <taxon>Ajellomycetaceae</taxon>
        <taxon>Helicocarpus</taxon>
    </lineage>
</organism>